<dbReference type="SMART" id="SM00387">
    <property type="entry name" value="HATPase_c"/>
    <property type="match status" value="1"/>
</dbReference>
<dbReference type="Gene3D" id="1.10.287.130">
    <property type="match status" value="1"/>
</dbReference>
<keyword evidence="14" id="KW-0175">Coiled coil</keyword>
<protein>
    <recommendedName>
        <fullName evidence="3">histidine kinase</fullName>
        <ecNumber evidence="3">2.7.13.3</ecNumber>
    </recommendedName>
</protein>
<dbReference type="SUPFAM" id="SSF55874">
    <property type="entry name" value="ATPase domain of HSP90 chaperone/DNA topoisomerase II/histidine kinase"/>
    <property type="match status" value="1"/>
</dbReference>
<dbReference type="GO" id="GO:0005524">
    <property type="term" value="F:ATP binding"/>
    <property type="evidence" value="ECO:0007669"/>
    <property type="project" value="UniProtKB-KW"/>
</dbReference>
<feature type="transmembrane region" description="Helical" evidence="15">
    <location>
        <begin position="155"/>
        <end position="175"/>
    </location>
</feature>
<evidence type="ECO:0000256" key="9">
    <source>
        <dbReference type="ARBA" id="ARBA00022777"/>
    </source>
</evidence>
<dbReference type="EMBL" id="BMOS01000042">
    <property type="protein sequence ID" value="GGN66045.1"/>
    <property type="molecule type" value="Genomic_DNA"/>
</dbReference>
<reference evidence="18" key="1">
    <citation type="journal article" date="2014" name="Int. J. Syst. Evol. Microbiol.">
        <title>Complete genome sequence of Corynebacterium casei LMG S-19264T (=DSM 44701T), isolated from a smear-ripened cheese.</title>
        <authorList>
            <consortium name="US DOE Joint Genome Institute (JGI-PGF)"/>
            <person name="Walter F."/>
            <person name="Albersmeier A."/>
            <person name="Kalinowski J."/>
            <person name="Ruckert C."/>
        </authorList>
    </citation>
    <scope>NUCLEOTIDE SEQUENCE</scope>
    <source>
        <strain evidence="18">JCM 17251</strain>
    </source>
</reference>
<keyword evidence="7 15" id="KW-0812">Transmembrane</keyword>
<dbReference type="InterPro" id="IPR003661">
    <property type="entry name" value="HisK_dim/P_dom"/>
</dbReference>
<evidence type="ECO:0000256" key="1">
    <source>
        <dbReference type="ARBA" id="ARBA00000085"/>
    </source>
</evidence>
<evidence type="ECO:0000259" key="16">
    <source>
        <dbReference type="PROSITE" id="PS50109"/>
    </source>
</evidence>
<keyword evidence="10" id="KW-0067">ATP-binding</keyword>
<dbReference type="Proteomes" id="UP000624041">
    <property type="component" value="Unassembled WGS sequence"/>
</dbReference>
<dbReference type="PROSITE" id="PS50885">
    <property type="entry name" value="HAMP"/>
    <property type="match status" value="1"/>
</dbReference>
<keyword evidence="12" id="KW-0902">Two-component regulatory system</keyword>
<evidence type="ECO:0000256" key="12">
    <source>
        <dbReference type="ARBA" id="ARBA00023012"/>
    </source>
</evidence>
<dbReference type="SMART" id="SM00388">
    <property type="entry name" value="HisKA"/>
    <property type="match status" value="1"/>
</dbReference>
<evidence type="ECO:0000256" key="10">
    <source>
        <dbReference type="ARBA" id="ARBA00022840"/>
    </source>
</evidence>
<dbReference type="PANTHER" id="PTHR45528:SF1">
    <property type="entry name" value="SENSOR HISTIDINE KINASE CPXA"/>
    <property type="match status" value="1"/>
</dbReference>
<dbReference type="InterPro" id="IPR003660">
    <property type="entry name" value="HAMP_dom"/>
</dbReference>
<keyword evidence="11 15" id="KW-1133">Transmembrane helix</keyword>
<dbReference type="PANTHER" id="PTHR45528">
    <property type="entry name" value="SENSOR HISTIDINE KINASE CPXA"/>
    <property type="match status" value="1"/>
</dbReference>
<feature type="transmembrane region" description="Helical" evidence="15">
    <location>
        <begin position="7"/>
        <end position="26"/>
    </location>
</feature>
<evidence type="ECO:0000256" key="3">
    <source>
        <dbReference type="ARBA" id="ARBA00012438"/>
    </source>
</evidence>
<feature type="coiled-coil region" evidence="14">
    <location>
        <begin position="209"/>
        <end position="243"/>
    </location>
</feature>
<evidence type="ECO:0000256" key="4">
    <source>
        <dbReference type="ARBA" id="ARBA00022475"/>
    </source>
</evidence>
<evidence type="ECO:0000256" key="7">
    <source>
        <dbReference type="ARBA" id="ARBA00022692"/>
    </source>
</evidence>
<evidence type="ECO:0000256" key="2">
    <source>
        <dbReference type="ARBA" id="ARBA00004651"/>
    </source>
</evidence>
<dbReference type="InterPro" id="IPR036890">
    <property type="entry name" value="HATPase_C_sf"/>
</dbReference>
<dbReference type="InterPro" id="IPR036097">
    <property type="entry name" value="HisK_dim/P_sf"/>
</dbReference>
<evidence type="ECO:0000256" key="14">
    <source>
        <dbReference type="SAM" id="Coils"/>
    </source>
</evidence>
<sequence>MLLIVIAISLVQIASITIGLFVYGFAENVENRYLKEGIDTETIEERWHEDASHLEQISEEVIQQHFAKWKEDFPEATMFWVDGSGILREKIGSNHDIPTEWSARETASFIKSRYDGDPFTVIALMEESDGFIVFEIPREALQLPMQSVYDHYGDILIIGLLSIVLLFIIVSFLFFHRIRKRLLHLQEAMEIRDVDGLPLAIPVKKKDEIGQLEQTFNQMVDELRKSKQREQEEERLRKELIANLSHDLRTPLTKLRAQSYSISKMDQGAEWNKAIQQLEVSIKDMDRLIENLMSYTLLTASKYQIKRKEIDIVRYVREHLATWYPVFEKEGFEINIDLQPLDSSYWEVDPVWISRIIDNVLQNILRHTKEGKYVEVKTKTTETYDALLFNDKGDGIDKGSDYSGAGIGLSIIDMMVQGLNLDWEIHSSNNGTTVKIIKYHKK</sequence>
<feature type="domain" description="Histidine kinase" evidence="16">
    <location>
        <begin position="243"/>
        <end position="436"/>
    </location>
</feature>
<dbReference type="SUPFAM" id="SSF47384">
    <property type="entry name" value="Homodimeric domain of signal transducing histidine kinase"/>
    <property type="match status" value="1"/>
</dbReference>
<evidence type="ECO:0000259" key="17">
    <source>
        <dbReference type="PROSITE" id="PS50885"/>
    </source>
</evidence>
<dbReference type="Pfam" id="PF00672">
    <property type="entry name" value="HAMP"/>
    <property type="match status" value="1"/>
</dbReference>
<keyword evidence="13 15" id="KW-0472">Membrane</keyword>
<dbReference type="CDD" id="cd06225">
    <property type="entry name" value="HAMP"/>
    <property type="match status" value="1"/>
</dbReference>
<accession>A0A917Y3C2</accession>
<dbReference type="GO" id="GO:0005886">
    <property type="term" value="C:plasma membrane"/>
    <property type="evidence" value="ECO:0007669"/>
    <property type="project" value="UniProtKB-SubCell"/>
</dbReference>
<comment type="catalytic activity">
    <reaction evidence="1">
        <text>ATP + protein L-histidine = ADP + protein N-phospho-L-histidine.</text>
        <dbReference type="EC" id="2.7.13.3"/>
    </reaction>
</comment>
<dbReference type="InterPro" id="IPR050398">
    <property type="entry name" value="HssS/ArlS-like"/>
</dbReference>
<dbReference type="SMART" id="SM00304">
    <property type="entry name" value="HAMP"/>
    <property type="match status" value="1"/>
</dbReference>
<dbReference type="Gene3D" id="6.10.340.10">
    <property type="match status" value="1"/>
</dbReference>
<evidence type="ECO:0000256" key="13">
    <source>
        <dbReference type="ARBA" id="ARBA00023136"/>
    </source>
</evidence>
<comment type="subcellular location">
    <subcellularLocation>
        <location evidence="2">Cell membrane</location>
        <topology evidence="2">Multi-pass membrane protein</topology>
    </subcellularLocation>
</comment>
<keyword evidence="6" id="KW-0808">Transferase</keyword>
<dbReference type="RefSeq" id="WP_229782788.1">
    <property type="nucleotide sequence ID" value="NZ_BMOS01000042.1"/>
</dbReference>
<keyword evidence="9" id="KW-0418">Kinase</keyword>
<name>A0A917Y3C2_9BACI</name>
<reference evidence="18" key="2">
    <citation type="submission" date="2020-09" db="EMBL/GenBank/DDBJ databases">
        <authorList>
            <person name="Sun Q."/>
            <person name="Ohkuma M."/>
        </authorList>
    </citation>
    <scope>NUCLEOTIDE SEQUENCE</scope>
    <source>
        <strain evidence="18">JCM 17251</strain>
    </source>
</reference>
<dbReference type="Gene3D" id="3.30.565.10">
    <property type="entry name" value="Histidine kinase-like ATPase, C-terminal domain"/>
    <property type="match status" value="1"/>
</dbReference>
<evidence type="ECO:0000313" key="19">
    <source>
        <dbReference type="Proteomes" id="UP000624041"/>
    </source>
</evidence>
<keyword evidence="19" id="KW-1185">Reference proteome</keyword>
<keyword evidence="8" id="KW-0547">Nucleotide-binding</keyword>
<dbReference type="CDD" id="cd00082">
    <property type="entry name" value="HisKA"/>
    <property type="match status" value="1"/>
</dbReference>
<dbReference type="Pfam" id="PF00512">
    <property type="entry name" value="HisKA"/>
    <property type="match status" value="1"/>
</dbReference>
<gene>
    <name evidence="18" type="ORF">GCM10007971_35540</name>
</gene>
<dbReference type="GO" id="GO:0000155">
    <property type="term" value="F:phosphorelay sensor kinase activity"/>
    <property type="evidence" value="ECO:0007669"/>
    <property type="project" value="InterPro"/>
</dbReference>
<evidence type="ECO:0000256" key="11">
    <source>
        <dbReference type="ARBA" id="ARBA00022989"/>
    </source>
</evidence>
<dbReference type="EC" id="2.7.13.3" evidence="3"/>
<keyword evidence="4" id="KW-1003">Cell membrane</keyword>
<dbReference type="AlphaFoldDB" id="A0A917Y3C2"/>
<comment type="caution">
    <text evidence="18">The sequence shown here is derived from an EMBL/GenBank/DDBJ whole genome shotgun (WGS) entry which is preliminary data.</text>
</comment>
<organism evidence="18 19">
    <name type="scientific">Oceanobacillus indicireducens</name>
    <dbReference type="NCBI Taxonomy" id="1004261"/>
    <lineage>
        <taxon>Bacteria</taxon>
        <taxon>Bacillati</taxon>
        <taxon>Bacillota</taxon>
        <taxon>Bacilli</taxon>
        <taxon>Bacillales</taxon>
        <taxon>Bacillaceae</taxon>
        <taxon>Oceanobacillus</taxon>
    </lineage>
</organism>
<feature type="domain" description="HAMP" evidence="17">
    <location>
        <begin position="176"/>
        <end position="228"/>
    </location>
</feature>
<keyword evidence="5" id="KW-0597">Phosphoprotein</keyword>
<dbReference type="InterPro" id="IPR003594">
    <property type="entry name" value="HATPase_dom"/>
</dbReference>
<evidence type="ECO:0000256" key="5">
    <source>
        <dbReference type="ARBA" id="ARBA00022553"/>
    </source>
</evidence>
<dbReference type="Pfam" id="PF02518">
    <property type="entry name" value="HATPase_c"/>
    <property type="match status" value="1"/>
</dbReference>
<dbReference type="SUPFAM" id="SSF158472">
    <property type="entry name" value="HAMP domain-like"/>
    <property type="match status" value="1"/>
</dbReference>
<dbReference type="PROSITE" id="PS50109">
    <property type="entry name" value="HIS_KIN"/>
    <property type="match status" value="1"/>
</dbReference>
<evidence type="ECO:0000256" key="8">
    <source>
        <dbReference type="ARBA" id="ARBA00022741"/>
    </source>
</evidence>
<proteinExistence type="predicted"/>
<evidence type="ECO:0000256" key="15">
    <source>
        <dbReference type="SAM" id="Phobius"/>
    </source>
</evidence>
<evidence type="ECO:0000313" key="18">
    <source>
        <dbReference type="EMBL" id="GGN66045.1"/>
    </source>
</evidence>
<evidence type="ECO:0000256" key="6">
    <source>
        <dbReference type="ARBA" id="ARBA00022679"/>
    </source>
</evidence>
<dbReference type="InterPro" id="IPR005467">
    <property type="entry name" value="His_kinase_dom"/>
</dbReference>